<dbReference type="RefSeq" id="WP_256394407.1">
    <property type="nucleotide sequence ID" value="NZ_JANHDJ010000001.1"/>
</dbReference>
<evidence type="ECO:0000313" key="3">
    <source>
        <dbReference type="Proteomes" id="UP001597052"/>
    </source>
</evidence>
<reference evidence="2 3" key="1">
    <citation type="journal article" date="2019" name="Int. J. Syst. Evol. Microbiol.">
        <title>The Global Catalogue of Microorganisms (GCM) 10K type strain sequencing project: providing services to taxonomists for standard genome sequencing and annotation.</title>
        <authorList>
            <consortium name="The Broad Institute Genomics Platform"/>
            <consortium name="The Broad Institute Genome Sequencing Center for Infectious Disease"/>
            <person name="Wu L."/>
            <person name="Ma J."/>
        </authorList>
    </citation>
    <scope>NUCLEOTIDE SEQUENCE [LARGE SCALE GENOMIC DNA]</scope>
    <source>
        <strain evidence="2 3">CGMCC 1.10593</strain>
    </source>
</reference>
<feature type="transmembrane region" description="Helical" evidence="1">
    <location>
        <begin position="151"/>
        <end position="168"/>
    </location>
</feature>
<protein>
    <submittedName>
        <fullName evidence="2">Peptidase</fullName>
    </submittedName>
</protein>
<sequence length="226" mass="24264">MSGLSFPFVVPLQVSVDPISFVVVAVVVFGLGAIIAPMIALSLRETREPTPDERDRLAQLGADDAPDRVHVVEGDADRIEVSLRGPPGRRSLLLSTAVLAELDETTAESLLAAELARGRYLYLEYRALAAASVIGIATGMFGGLLDFSDGLFLIAVAALGLFWVGRRLQFAADSAATREVGSETLAAAFETAAARRGIEPESASWRTWFEVQPPLGQRIARLRDRS</sequence>
<dbReference type="AlphaFoldDB" id="A0ABD6D3X0"/>
<comment type="caution">
    <text evidence="2">The sequence shown here is derived from an EMBL/GenBank/DDBJ whole genome shotgun (WGS) entry which is preliminary data.</text>
</comment>
<keyword evidence="3" id="KW-1185">Reference proteome</keyword>
<keyword evidence="1" id="KW-0812">Transmembrane</keyword>
<dbReference type="Proteomes" id="UP001597052">
    <property type="component" value="Unassembled WGS sequence"/>
</dbReference>
<organism evidence="2 3">
    <name type="scientific">Halohasta litorea</name>
    <dbReference type="NCBI Taxonomy" id="869891"/>
    <lineage>
        <taxon>Archaea</taxon>
        <taxon>Methanobacteriati</taxon>
        <taxon>Methanobacteriota</taxon>
        <taxon>Stenosarchaea group</taxon>
        <taxon>Halobacteria</taxon>
        <taxon>Halobacteriales</taxon>
        <taxon>Haloferacaceae</taxon>
        <taxon>Halohasta</taxon>
    </lineage>
</organism>
<proteinExistence type="predicted"/>
<evidence type="ECO:0000313" key="2">
    <source>
        <dbReference type="EMBL" id="MFD1640708.1"/>
    </source>
</evidence>
<evidence type="ECO:0000256" key="1">
    <source>
        <dbReference type="SAM" id="Phobius"/>
    </source>
</evidence>
<name>A0ABD6D3X0_9EURY</name>
<feature type="transmembrane region" description="Helical" evidence="1">
    <location>
        <begin position="20"/>
        <end position="41"/>
    </location>
</feature>
<keyword evidence="1" id="KW-1133">Transmembrane helix</keyword>
<gene>
    <name evidence="2" type="ORF">ACFSBW_02300</name>
</gene>
<dbReference type="EMBL" id="JBHUDM010000001">
    <property type="protein sequence ID" value="MFD1640708.1"/>
    <property type="molecule type" value="Genomic_DNA"/>
</dbReference>
<accession>A0ABD6D3X0</accession>
<keyword evidence="1" id="KW-0472">Membrane</keyword>
<feature type="transmembrane region" description="Helical" evidence="1">
    <location>
        <begin position="127"/>
        <end position="145"/>
    </location>
</feature>